<gene>
    <name evidence="1" type="ORF">DRJ21_01735</name>
</gene>
<accession>A0A497ETC8</accession>
<dbReference type="Proteomes" id="UP000281962">
    <property type="component" value="Unassembled WGS sequence"/>
</dbReference>
<dbReference type="AlphaFoldDB" id="A0A497ETC8"/>
<keyword evidence="1" id="KW-0808">Transferase</keyword>
<comment type="caution">
    <text evidence="1">The sequence shown here is derived from an EMBL/GenBank/DDBJ whole genome shotgun (WGS) entry which is preliminary data.</text>
</comment>
<protein>
    <submittedName>
        <fullName evidence="1">Dephospho-CoA kinase</fullName>
    </submittedName>
</protein>
<evidence type="ECO:0000313" key="1">
    <source>
        <dbReference type="EMBL" id="RLE50386.1"/>
    </source>
</evidence>
<dbReference type="EMBL" id="QMQY01000063">
    <property type="protein sequence ID" value="RLE50386.1"/>
    <property type="molecule type" value="Genomic_DNA"/>
</dbReference>
<dbReference type="GO" id="GO:0016301">
    <property type="term" value="F:kinase activity"/>
    <property type="evidence" value="ECO:0007669"/>
    <property type="project" value="UniProtKB-KW"/>
</dbReference>
<proteinExistence type="predicted"/>
<reference evidence="1 2" key="1">
    <citation type="submission" date="2018-06" db="EMBL/GenBank/DDBJ databases">
        <title>Extensive metabolic versatility and redundancy in microbially diverse, dynamic hydrothermal sediments.</title>
        <authorList>
            <person name="Dombrowski N."/>
            <person name="Teske A."/>
            <person name="Baker B.J."/>
        </authorList>
    </citation>
    <scope>NUCLEOTIDE SEQUENCE [LARGE SCALE GENOMIC DNA]</scope>
    <source>
        <strain evidence="1">B30_G17</strain>
    </source>
</reference>
<organism evidence="1 2">
    <name type="scientific">Thermoproteota archaeon</name>
    <dbReference type="NCBI Taxonomy" id="2056631"/>
    <lineage>
        <taxon>Archaea</taxon>
        <taxon>Thermoproteota</taxon>
    </lineage>
</organism>
<name>A0A497ETC8_9CREN</name>
<evidence type="ECO:0000313" key="2">
    <source>
        <dbReference type="Proteomes" id="UP000281962"/>
    </source>
</evidence>
<keyword evidence="1" id="KW-0418">Kinase</keyword>
<sequence length="54" mass="6278">PKNWMEFHERDFRELKVGIGNVIALADYMIVNEVSIGEFKRKAGELLMRLVENA</sequence>
<feature type="non-terminal residue" evidence="1">
    <location>
        <position position="1"/>
    </location>
</feature>